<feature type="non-terminal residue" evidence="9">
    <location>
        <position position="239"/>
    </location>
</feature>
<accession>A0A383CRY0</accession>
<comment type="catalytic activity">
    <reaction evidence="1">
        <text>UDP-alpha-D-glucose = UDP-alpha-D-galactose</text>
        <dbReference type="Rhea" id="RHEA:22168"/>
        <dbReference type="ChEBI" id="CHEBI:58885"/>
        <dbReference type="ChEBI" id="CHEBI:66914"/>
        <dbReference type="EC" id="5.1.3.2"/>
    </reaction>
</comment>
<proteinExistence type="predicted"/>
<dbReference type="InterPro" id="IPR001509">
    <property type="entry name" value="Epimerase_deHydtase"/>
</dbReference>
<keyword evidence="5" id="KW-0520">NAD</keyword>
<gene>
    <name evidence="9" type="ORF">METZ01_LOCUS487745</name>
</gene>
<evidence type="ECO:0000256" key="2">
    <source>
        <dbReference type="ARBA" id="ARBA00001911"/>
    </source>
</evidence>
<dbReference type="InterPro" id="IPR005886">
    <property type="entry name" value="UDP_G4E"/>
</dbReference>
<dbReference type="SUPFAM" id="SSF51735">
    <property type="entry name" value="NAD(P)-binding Rossmann-fold domains"/>
    <property type="match status" value="1"/>
</dbReference>
<keyword evidence="6" id="KW-0119">Carbohydrate metabolism</keyword>
<dbReference type="EMBL" id="UINC01211124">
    <property type="protein sequence ID" value="SVE34891.1"/>
    <property type="molecule type" value="Genomic_DNA"/>
</dbReference>
<evidence type="ECO:0000256" key="1">
    <source>
        <dbReference type="ARBA" id="ARBA00000083"/>
    </source>
</evidence>
<dbReference type="NCBIfam" id="TIGR01179">
    <property type="entry name" value="galE"/>
    <property type="match status" value="1"/>
</dbReference>
<dbReference type="GO" id="GO:0003978">
    <property type="term" value="F:UDP-glucose 4-epimerase activity"/>
    <property type="evidence" value="ECO:0007669"/>
    <property type="project" value="UniProtKB-EC"/>
</dbReference>
<evidence type="ECO:0000256" key="4">
    <source>
        <dbReference type="ARBA" id="ARBA00013189"/>
    </source>
</evidence>
<evidence type="ECO:0000313" key="9">
    <source>
        <dbReference type="EMBL" id="SVE34891.1"/>
    </source>
</evidence>
<comment type="pathway">
    <text evidence="3">Carbohydrate metabolism.</text>
</comment>
<dbReference type="AlphaFoldDB" id="A0A383CRY0"/>
<dbReference type="InterPro" id="IPR036291">
    <property type="entry name" value="NAD(P)-bd_dom_sf"/>
</dbReference>
<evidence type="ECO:0000259" key="8">
    <source>
        <dbReference type="Pfam" id="PF01370"/>
    </source>
</evidence>
<organism evidence="9">
    <name type="scientific">marine metagenome</name>
    <dbReference type="NCBI Taxonomy" id="408172"/>
    <lineage>
        <taxon>unclassified sequences</taxon>
        <taxon>metagenomes</taxon>
        <taxon>ecological metagenomes</taxon>
    </lineage>
</organism>
<dbReference type="Gene3D" id="3.40.50.720">
    <property type="entry name" value="NAD(P)-binding Rossmann-like Domain"/>
    <property type="match status" value="1"/>
</dbReference>
<dbReference type="Gene3D" id="3.90.25.10">
    <property type="entry name" value="UDP-galactose 4-epimerase, domain 1"/>
    <property type="match status" value="1"/>
</dbReference>
<dbReference type="GO" id="GO:0005829">
    <property type="term" value="C:cytosol"/>
    <property type="evidence" value="ECO:0007669"/>
    <property type="project" value="TreeGrafter"/>
</dbReference>
<dbReference type="PANTHER" id="PTHR43725:SF47">
    <property type="entry name" value="UDP-GLUCOSE 4-EPIMERASE"/>
    <property type="match status" value="1"/>
</dbReference>
<keyword evidence="7" id="KW-0413">Isomerase</keyword>
<evidence type="ECO:0000256" key="6">
    <source>
        <dbReference type="ARBA" id="ARBA00023144"/>
    </source>
</evidence>
<reference evidence="9" key="1">
    <citation type="submission" date="2018-05" db="EMBL/GenBank/DDBJ databases">
        <authorList>
            <person name="Lanie J.A."/>
            <person name="Ng W.-L."/>
            <person name="Kazmierczak K.M."/>
            <person name="Andrzejewski T.M."/>
            <person name="Davidsen T.M."/>
            <person name="Wayne K.J."/>
            <person name="Tettelin H."/>
            <person name="Glass J.I."/>
            <person name="Rusch D."/>
            <person name="Podicherti R."/>
            <person name="Tsui H.-C.T."/>
            <person name="Winkler M.E."/>
        </authorList>
    </citation>
    <scope>NUCLEOTIDE SEQUENCE</scope>
</reference>
<sequence>SSPVSLQRVGELAQRDPVALEGDAGDPATLNKIFEAHSEIEAVLHFAAFKAVGESTEKPLPYYRNNVAGSIALFEAMEASGVHNLVFSSSCTVYGEPREVPITESHPVGRVSSPYGRTKYIMEEILRDHCAANKRWNVAVLRYFNPVGAHPSGRIGEDPAGIPDNLVPYVCQVASGRLEKLRIFGNDYPTRDGTPIRDYLHVLDLAEAHLHALEKLSADPGHFVCNLGTGKGSTVLDVL</sequence>
<dbReference type="EC" id="5.1.3.2" evidence="4"/>
<evidence type="ECO:0000256" key="3">
    <source>
        <dbReference type="ARBA" id="ARBA00005007"/>
    </source>
</evidence>
<dbReference type="PANTHER" id="PTHR43725">
    <property type="entry name" value="UDP-GLUCOSE 4-EPIMERASE"/>
    <property type="match status" value="1"/>
</dbReference>
<evidence type="ECO:0000256" key="5">
    <source>
        <dbReference type="ARBA" id="ARBA00023027"/>
    </source>
</evidence>
<name>A0A383CRY0_9ZZZZ</name>
<protein>
    <recommendedName>
        <fullName evidence="4">UDP-glucose 4-epimerase</fullName>
        <ecNumber evidence="4">5.1.3.2</ecNumber>
    </recommendedName>
</protein>
<feature type="non-terminal residue" evidence="9">
    <location>
        <position position="1"/>
    </location>
</feature>
<feature type="domain" description="NAD-dependent epimerase/dehydratase" evidence="8">
    <location>
        <begin position="19"/>
        <end position="223"/>
    </location>
</feature>
<comment type="cofactor">
    <cofactor evidence="2">
        <name>NAD(+)</name>
        <dbReference type="ChEBI" id="CHEBI:57540"/>
    </cofactor>
</comment>
<keyword evidence="6" id="KW-0299">Galactose metabolism</keyword>
<dbReference type="Pfam" id="PF01370">
    <property type="entry name" value="Epimerase"/>
    <property type="match status" value="1"/>
</dbReference>
<evidence type="ECO:0000256" key="7">
    <source>
        <dbReference type="ARBA" id="ARBA00023235"/>
    </source>
</evidence>
<dbReference type="GO" id="GO:0033499">
    <property type="term" value="P:galactose catabolic process via UDP-galactose, Leloir pathway"/>
    <property type="evidence" value="ECO:0007669"/>
    <property type="project" value="TreeGrafter"/>
</dbReference>